<organism evidence="2 3">
    <name type="scientific">Kwoniella heveanensis BCC8398</name>
    <dbReference type="NCBI Taxonomy" id="1296120"/>
    <lineage>
        <taxon>Eukaryota</taxon>
        <taxon>Fungi</taxon>
        <taxon>Dikarya</taxon>
        <taxon>Basidiomycota</taxon>
        <taxon>Agaricomycotina</taxon>
        <taxon>Tremellomycetes</taxon>
        <taxon>Tremellales</taxon>
        <taxon>Cryptococcaceae</taxon>
        <taxon>Kwoniella</taxon>
    </lineage>
</organism>
<feature type="compositionally biased region" description="Polar residues" evidence="1">
    <location>
        <begin position="12"/>
        <end position="28"/>
    </location>
</feature>
<accession>A0A1B9GYA4</accession>
<feature type="region of interest" description="Disordered" evidence="1">
    <location>
        <begin position="1"/>
        <end position="63"/>
    </location>
</feature>
<keyword evidence="3" id="KW-1185">Reference proteome</keyword>
<dbReference type="AlphaFoldDB" id="A0A1B9GYA4"/>
<name>A0A1B9GYA4_9TREE</name>
<reference evidence="3" key="2">
    <citation type="submission" date="2013-12" db="EMBL/GenBank/DDBJ databases">
        <title>Evolution of pathogenesis and genome organization in the Tremellales.</title>
        <authorList>
            <person name="Cuomo C."/>
            <person name="Litvintseva A."/>
            <person name="Heitman J."/>
            <person name="Chen Y."/>
            <person name="Sun S."/>
            <person name="Springer D."/>
            <person name="Dromer F."/>
            <person name="Young S."/>
            <person name="Zeng Q."/>
            <person name="Chapman S."/>
            <person name="Gujja S."/>
            <person name="Saif S."/>
            <person name="Birren B."/>
        </authorList>
    </citation>
    <scope>NUCLEOTIDE SEQUENCE [LARGE SCALE GENOMIC DNA]</scope>
    <source>
        <strain evidence="3">BCC8398</strain>
    </source>
</reference>
<evidence type="ECO:0000313" key="2">
    <source>
        <dbReference type="EMBL" id="OCF35980.1"/>
    </source>
</evidence>
<proteinExistence type="predicted"/>
<dbReference type="Proteomes" id="UP000092666">
    <property type="component" value="Unassembled WGS sequence"/>
</dbReference>
<dbReference type="EMBL" id="KI669497">
    <property type="protein sequence ID" value="OCF35980.1"/>
    <property type="molecule type" value="Genomic_DNA"/>
</dbReference>
<gene>
    <name evidence="2" type="ORF">I316_02475</name>
</gene>
<reference evidence="2 3" key="1">
    <citation type="submission" date="2013-07" db="EMBL/GenBank/DDBJ databases">
        <title>The Genome Sequence of Cryptococcus heveanensis BCC8398.</title>
        <authorList>
            <consortium name="The Broad Institute Genome Sequencing Platform"/>
            <person name="Cuomo C."/>
            <person name="Litvintseva A."/>
            <person name="Chen Y."/>
            <person name="Heitman J."/>
            <person name="Sun S."/>
            <person name="Springer D."/>
            <person name="Dromer F."/>
            <person name="Young S.K."/>
            <person name="Zeng Q."/>
            <person name="Gargeya S."/>
            <person name="Fitzgerald M."/>
            <person name="Abouelleil A."/>
            <person name="Alvarado L."/>
            <person name="Berlin A.M."/>
            <person name="Chapman S.B."/>
            <person name="Dewar J."/>
            <person name="Goldberg J."/>
            <person name="Griggs A."/>
            <person name="Gujja S."/>
            <person name="Hansen M."/>
            <person name="Howarth C."/>
            <person name="Imamovic A."/>
            <person name="Larimer J."/>
            <person name="McCowan C."/>
            <person name="Murphy C."/>
            <person name="Pearson M."/>
            <person name="Priest M."/>
            <person name="Roberts A."/>
            <person name="Saif S."/>
            <person name="Shea T."/>
            <person name="Sykes S."/>
            <person name="Wortman J."/>
            <person name="Nusbaum C."/>
            <person name="Birren B."/>
        </authorList>
    </citation>
    <scope>NUCLEOTIDE SEQUENCE [LARGE SCALE GENOMIC DNA]</scope>
    <source>
        <strain evidence="2 3">BCC8398</strain>
    </source>
</reference>
<evidence type="ECO:0000256" key="1">
    <source>
        <dbReference type="SAM" id="MobiDB-lite"/>
    </source>
</evidence>
<sequence length="330" mass="36388">MPDLSEFCVTEVSATSDQSNSLPLTQASGDAHMTGIRTHTSQVTPTGPPPSGAQTPGTIESGVVPTILPTSRDFELTATSSGDRSQLPPTPPPFVLDARDYRGVLVDGVSVPSLTATAGPVDAGHAYSAYSYTNNLSNTDSDGEETPSILDYPTWSSHVPGAEYIEQDQEPQRFMVELSQHQLEHIRSNSTSPEAWDRVIERPSEVELVRFRRTDGGSGSGTQIRVPTGNLFQDLLTGRPDLADRALIFHTEREWESQSPSDWREQLEAADTTVYADINWTTRGTLSEIGDTLFPRPDQAWERRWWESDIWQRLGAYELTVLAPDRRSAS</sequence>
<evidence type="ECO:0000313" key="3">
    <source>
        <dbReference type="Proteomes" id="UP000092666"/>
    </source>
</evidence>
<protein>
    <submittedName>
        <fullName evidence="2">Uncharacterized protein</fullName>
    </submittedName>
</protein>